<dbReference type="VEuPathDB" id="TrichDB:TRFO_20530"/>
<keyword evidence="7" id="KW-0325">Glycoprotein</keyword>
<dbReference type="Pfam" id="PF05154">
    <property type="entry name" value="TM2"/>
    <property type="match status" value="1"/>
</dbReference>
<evidence type="ECO:0000313" key="10">
    <source>
        <dbReference type="EMBL" id="OHT10231.1"/>
    </source>
</evidence>
<feature type="transmembrane region" description="Helical" evidence="8">
    <location>
        <begin position="153"/>
        <end position="174"/>
    </location>
</feature>
<dbReference type="PANTHER" id="PTHR21016:SF7">
    <property type="entry name" value="TM2 DOMAIN-CONTAINING PROTEIN 3"/>
    <property type="match status" value="1"/>
</dbReference>
<gene>
    <name evidence="10" type="ORF">TRFO_20530</name>
</gene>
<evidence type="ECO:0000256" key="2">
    <source>
        <dbReference type="ARBA" id="ARBA00008284"/>
    </source>
</evidence>
<dbReference type="Proteomes" id="UP000179807">
    <property type="component" value="Unassembled WGS sequence"/>
</dbReference>
<dbReference type="InterPro" id="IPR007829">
    <property type="entry name" value="TM2"/>
</dbReference>
<dbReference type="OrthoDB" id="10257855at2759"/>
<evidence type="ECO:0000313" key="11">
    <source>
        <dbReference type="Proteomes" id="UP000179807"/>
    </source>
</evidence>
<evidence type="ECO:0000256" key="1">
    <source>
        <dbReference type="ARBA" id="ARBA00004141"/>
    </source>
</evidence>
<feature type="transmembrane region" description="Helical" evidence="8">
    <location>
        <begin position="123"/>
        <end position="141"/>
    </location>
</feature>
<keyword evidence="4" id="KW-0732">Signal</keyword>
<comment type="caution">
    <text evidence="10">The sequence shown here is derived from an EMBL/GenBank/DDBJ whole genome shotgun (WGS) entry which is preliminary data.</text>
</comment>
<proteinExistence type="inferred from homology"/>
<evidence type="ECO:0000256" key="4">
    <source>
        <dbReference type="ARBA" id="ARBA00022729"/>
    </source>
</evidence>
<evidence type="ECO:0000256" key="5">
    <source>
        <dbReference type="ARBA" id="ARBA00022989"/>
    </source>
</evidence>
<evidence type="ECO:0000256" key="8">
    <source>
        <dbReference type="SAM" id="Phobius"/>
    </source>
</evidence>
<evidence type="ECO:0000259" key="9">
    <source>
        <dbReference type="Pfam" id="PF05154"/>
    </source>
</evidence>
<comment type="subcellular location">
    <subcellularLocation>
        <location evidence="1">Membrane</location>
        <topology evidence="1">Multi-pass membrane protein</topology>
    </subcellularLocation>
</comment>
<evidence type="ECO:0000256" key="7">
    <source>
        <dbReference type="ARBA" id="ARBA00023180"/>
    </source>
</evidence>
<evidence type="ECO:0000256" key="3">
    <source>
        <dbReference type="ARBA" id="ARBA00022692"/>
    </source>
</evidence>
<comment type="similarity">
    <text evidence="2">Belongs to the TM2 family.</text>
</comment>
<dbReference type="AlphaFoldDB" id="A0A1J4KFM9"/>
<organism evidence="10 11">
    <name type="scientific">Tritrichomonas foetus</name>
    <dbReference type="NCBI Taxonomy" id="1144522"/>
    <lineage>
        <taxon>Eukaryota</taxon>
        <taxon>Metamonada</taxon>
        <taxon>Parabasalia</taxon>
        <taxon>Tritrichomonadida</taxon>
        <taxon>Tritrichomonadidae</taxon>
        <taxon>Tritrichomonas</taxon>
    </lineage>
</organism>
<dbReference type="GO" id="GO:0016020">
    <property type="term" value="C:membrane"/>
    <property type="evidence" value="ECO:0007669"/>
    <property type="project" value="UniProtKB-SubCell"/>
</dbReference>
<keyword evidence="11" id="KW-1185">Reference proteome</keyword>
<keyword evidence="6 8" id="KW-0472">Membrane</keyword>
<dbReference type="InterPro" id="IPR050932">
    <property type="entry name" value="TM2D1-3-like"/>
</dbReference>
<dbReference type="RefSeq" id="XP_068363367.1">
    <property type="nucleotide sequence ID" value="XM_068501454.1"/>
</dbReference>
<feature type="domain" description="TM2" evidence="9">
    <location>
        <begin position="118"/>
        <end position="166"/>
    </location>
</feature>
<accession>A0A1J4KFM9</accession>
<sequence>MLFIFIILTYSTNDYINCTDAEAWQMICLEEGENFCILDQYYNFSCTVFPSTLCKGERTFTKYFPCRYCYQLPLENLICDNSMVCDHRISSSPATCRANYTCIGASIFDRQGQCKRKDKSQKIAFILSLFLGSAAADRFYLGHYVTASFKLLTVGGFGIVYMIDLVLIALGYLGPADGSLYRERV</sequence>
<evidence type="ECO:0000256" key="6">
    <source>
        <dbReference type="ARBA" id="ARBA00023136"/>
    </source>
</evidence>
<dbReference type="GeneID" id="94836158"/>
<dbReference type="EMBL" id="MLAK01000617">
    <property type="protein sequence ID" value="OHT10231.1"/>
    <property type="molecule type" value="Genomic_DNA"/>
</dbReference>
<reference evidence="10" key="1">
    <citation type="submission" date="2016-10" db="EMBL/GenBank/DDBJ databases">
        <authorList>
            <person name="Benchimol M."/>
            <person name="Almeida L.G."/>
            <person name="Vasconcelos A.T."/>
            <person name="Perreira-Neves A."/>
            <person name="Rosa I.A."/>
            <person name="Tasca T."/>
            <person name="Bogo M.R."/>
            <person name="de Souza W."/>
        </authorList>
    </citation>
    <scope>NUCLEOTIDE SEQUENCE [LARGE SCALE GENOMIC DNA]</scope>
    <source>
        <strain evidence="10">K</strain>
    </source>
</reference>
<name>A0A1J4KFM9_9EUKA</name>
<protein>
    <submittedName>
        <fullName evidence="10">TM2 domain containing protein</fullName>
    </submittedName>
</protein>
<keyword evidence="5 8" id="KW-1133">Transmembrane helix</keyword>
<dbReference type="PANTHER" id="PTHR21016">
    <property type="entry name" value="BETA-AMYLOID BINDING PROTEIN-RELATED"/>
    <property type="match status" value="1"/>
</dbReference>
<keyword evidence="3 8" id="KW-0812">Transmembrane</keyword>